<reference evidence="7 8" key="1">
    <citation type="journal article" date="2023" name="Elife">
        <title>Identification of key yeast species and microbe-microbe interactions impacting larval growth of Drosophila in the wild.</title>
        <authorList>
            <person name="Mure A."/>
            <person name="Sugiura Y."/>
            <person name="Maeda R."/>
            <person name="Honda K."/>
            <person name="Sakurai N."/>
            <person name="Takahashi Y."/>
            <person name="Watada M."/>
            <person name="Katoh T."/>
            <person name="Gotoh A."/>
            <person name="Gotoh Y."/>
            <person name="Taniguchi I."/>
            <person name="Nakamura K."/>
            <person name="Hayashi T."/>
            <person name="Katayama T."/>
            <person name="Uemura T."/>
            <person name="Hattori Y."/>
        </authorList>
    </citation>
    <scope>NUCLEOTIDE SEQUENCE [LARGE SCALE GENOMIC DNA]</scope>
    <source>
        <strain evidence="7 8">SC-9</strain>
    </source>
</reference>
<evidence type="ECO:0000313" key="7">
    <source>
        <dbReference type="EMBL" id="GMM35953.1"/>
    </source>
</evidence>
<evidence type="ECO:0000256" key="2">
    <source>
        <dbReference type="ARBA" id="ARBA00009969"/>
    </source>
</evidence>
<dbReference type="AlphaFoldDB" id="A0AAV5QP63"/>
<comment type="subcellular location">
    <subcellularLocation>
        <location evidence="1">Membrane</location>
        <topology evidence="1">Multi-pass membrane protein</topology>
    </subcellularLocation>
</comment>
<keyword evidence="4 6" id="KW-1133">Transmembrane helix</keyword>
<feature type="transmembrane region" description="Helical" evidence="6">
    <location>
        <begin position="108"/>
        <end position="129"/>
    </location>
</feature>
<evidence type="ECO:0000256" key="4">
    <source>
        <dbReference type="ARBA" id="ARBA00022989"/>
    </source>
</evidence>
<comment type="caution">
    <text evidence="7">The sequence shown here is derived from an EMBL/GenBank/DDBJ whole genome shotgun (WGS) entry which is preliminary data.</text>
</comment>
<accession>A0AAV5QP63</accession>
<dbReference type="EMBL" id="BTFZ01000011">
    <property type="protein sequence ID" value="GMM35953.1"/>
    <property type="molecule type" value="Genomic_DNA"/>
</dbReference>
<evidence type="ECO:0000256" key="1">
    <source>
        <dbReference type="ARBA" id="ARBA00004141"/>
    </source>
</evidence>
<gene>
    <name evidence="7" type="ORF">DASC09_032780</name>
</gene>
<dbReference type="PANTHER" id="PTHR31465">
    <property type="entry name" value="PROTEIN RTA1-RELATED"/>
    <property type="match status" value="1"/>
</dbReference>
<keyword evidence="5 6" id="KW-0472">Membrane</keyword>
<dbReference type="PANTHER" id="PTHR31465:SF1">
    <property type="entry name" value="PROTEIN RTA1-RELATED"/>
    <property type="match status" value="1"/>
</dbReference>
<name>A0AAV5QP63_9ASCO</name>
<evidence type="ECO:0000313" key="8">
    <source>
        <dbReference type="Proteomes" id="UP001360560"/>
    </source>
</evidence>
<organism evidence="7 8">
    <name type="scientific">Saccharomycopsis crataegensis</name>
    <dbReference type="NCBI Taxonomy" id="43959"/>
    <lineage>
        <taxon>Eukaryota</taxon>
        <taxon>Fungi</taxon>
        <taxon>Dikarya</taxon>
        <taxon>Ascomycota</taxon>
        <taxon>Saccharomycotina</taxon>
        <taxon>Saccharomycetes</taxon>
        <taxon>Saccharomycopsidaceae</taxon>
        <taxon>Saccharomycopsis</taxon>
    </lineage>
</organism>
<feature type="transmembrane region" description="Helical" evidence="6">
    <location>
        <begin position="12"/>
        <end position="35"/>
    </location>
</feature>
<keyword evidence="8" id="KW-1185">Reference proteome</keyword>
<evidence type="ECO:0000256" key="3">
    <source>
        <dbReference type="ARBA" id="ARBA00022692"/>
    </source>
</evidence>
<feature type="transmembrane region" description="Helical" evidence="6">
    <location>
        <begin position="73"/>
        <end position="93"/>
    </location>
</feature>
<dbReference type="InterPro" id="IPR007568">
    <property type="entry name" value="RTA1"/>
</dbReference>
<evidence type="ECO:0000256" key="6">
    <source>
        <dbReference type="SAM" id="Phobius"/>
    </source>
</evidence>
<feature type="transmembrane region" description="Helical" evidence="6">
    <location>
        <begin position="183"/>
        <end position="203"/>
    </location>
</feature>
<dbReference type="Proteomes" id="UP001360560">
    <property type="component" value="Unassembled WGS sequence"/>
</dbReference>
<proteinExistence type="inferred from homology"/>
<dbReference type="GeneID" id="90073928"/>
<protein>
    <submittedName>
        <fullName evidence="7">Pug1 protein</fullName>
    </submittedName>
</protein>
<keyword evidence="3 6" id="KW-0812">Transmembrane</keyword>
<feature type="transmembrane region" description="Helical" evidence="6">
    <location>
        <begin position="271"/>
        <end position="291"/>
    </location>
</feature>
<feature type="transmembrane region" description="Helical" evidence="6">
    <location>
        <begin position="150"/>
        <end position="171"/>
    </location>
</feature>
<sequence length="319" mass="36079">MGDFQLYKYTPTMAGAIIFGATFIVLLGYNIFIIFQSLSKVNLQTRGSRPYNKNNESSLSLSQNNVWRFKKQVLPMFIPLMVGVLMEAVGYFARTPSHGNKQLLTPYIIQSILLLIAPSFIAATIYMVFGRMMRLLNASDYSIIKFKYQTTFFVVGDVFSFFVQSAGGGMMSQSGNQDLGPKIVIAGLIIQMIFLFFFIFSEIKFTYLINKMPTTASYGNIKTSTMNLAPTDWKILNSTLIITSILIFARCVVRVVEFAQGFNGFIISHEAFIYLLDGLLMIIVSFLLLRVRPELVMFELMNQEYLEEASYNVLSSLQA</sequence>
<dbReference type="Pfam" id="PF04479">
    <property type="entry name" value="RTA1"/>
    <property type="match status" value="1"/>
</dbReference>
<evidence type="ECO:0000256" key="5">
    <source>
        <dbReference type="ARBA" id="ARBA00023136"/>
    </source>
</evidence>
<dbReference type="GO" id="GO:0016020">
    <property type="term" value="C:membrane"/>
    <property type="evidence" value="ECO:0007669"/>
    <property type="project" value="UniProtKB-SubCell"/>
</dbReference>
<dbReference type="RefSeq" id="XP_064852949.1">
    <property type="nucleotide sequence ID" value="XM_064996877.1"/>
</dbReference>
<comment type="similarity">
    <text evidence="2">Belongs to the lipid-translocating exporter (LTE) (TC 9.A.26.1) family.</text>
</comment>
<feature type="transmembrane region" description="Helical" evidence="6">
    <location>
        <begin position="235"/>
        <end position="256"/>
    </location>
</feature>